<dbReference type="OrthoDB" id="191139at2759"/>
<dbReference type="PANTHER" id="PTHR24320:SF152">
    <property type="entry name" value="SHORT-CHAIN DEHYDROGENASE_REDUCTASE FAMILY PROTEIN"/>
    <property type="match status" value="1"/>
</dbReference>
<keyword evidence="2" id="KW-0560">Oxidoreductase</keyword>
<dbReference type="PANTHER" id="PTHR24320">
    <property type="entry name" value="RETINOL DEHYDROGENASE"/>
    <property type="match status" value="1"/>
</dbReference>
<evidence type="ECO:0000313" key="4">
    <source>
        <dbReference type="Proteomes" id="UP000253551"/>
    </source>
</evidence>
<comment type="caution">
    <text evidence="3">The sequence shown here is derived from an EMBL/GenBank/DDBJ whole genome shotgun (WGS) entry which is preliminary data.</text>
</comment>
<name>A0A367KHY5_RHIST</name>
<organism evidence="3 4">
    <name type="scientific">Rhizopus stolonifer</name>
    <name type="common">Rhizopus nigricans</name>
    <dbReference type="NCBI Taxonomy" id="4846"/>
    <lineage>
        <taxon>Eukaryota</taxon>
        <taxon>Fungi</taxon>
        <taxon>Fungi incertae sedis</taxon>
        <taxon>Mucoromycota</taxon>
        <taxon>Mucoromycotina</taxon>
        <taxon>Mucoromycetes</taxon>
        <taxon>Mucorales</taxon>
        <taxon>Mucorineae</taxon>
        <taxon>Rhizopodaceae</taxon>
        <taxon>Rhizopus</taxon>
    </lineage>
</organism>
<dbReference type="STRING" id="4846.A0A367KHY5"/>
<dbReference type="Pfam" id="PF00106">
    <property type="entry name" value="adh_short"/>
    <property type="match status" value="1"/>
</dbReference>
<evidence type="ECO:0000256" key="2">
    <source>
        <dbReference type="ARBA" id="ARBA00023002"/>
    </source>
</evidence>
<dbReference type="SUPFAM" id="SSF51735">
    <property type="entry name" value="NAD(P)-binding Rossmann-fold domains"/>
    <property type="match status" value="1"/>
</dbReference>
<comment type="similarity">
    <text evidence="1">Belongs to the short-chain dehydrogenases/reductases (SDR) family.</text>
</comment>
<proteinExistence type="inferred from homology"/>
<evidence type="ECO:0000256" key="1">
    <source>
        <dbReference type="ARBA" id="ARBA00006484"/>
    </source>
</evidence>
<protein>
    <submittedName>
        <fullName evidence="3">Retinol dehydrogenase 13</fullName>
    </submittedName>
</protein>
<gene>
    <name evidence="3" type="primary">RDH13</name>
    <name evidence="3" type="ORF">CU098_009509</name>
</gene>
<dbReference type="AlphaFoldDB" id="A0A367KHY5"/>
<dbReference type="GO" id="GO:0016491">
    <property type="term" value="F:oxidoreductase activity"/>
    <property type="evidence" value="ECO:0007669"/>
    <property type="project" value="UniProtKB-KW"/>
</dbReference>
<dbReference type="Gene3D" id="3.40.50.720">
    <property type="entry name" value="NAD(P)-binding Rossmann-like Domain"/>
    <property type="match status" value="1"/>
</dbReference>
<evidence type="ECO:0000313" key="3">
    <source>
        <dbReference type="EMBL" id="RCI01843.1"/>
    </source>
</evidence>
<dbReference type="Proteomes" id="UP000253551">
    <property type="component" value="Unassembled WGS sequence"/>
</dbReference>
<dbReference type="InterPro" id="IPR036291">
    <property type="entry name" value="NAD(P)-bd_dom_sf"/>
</dbReference>
<reference evidence="3 4" key="1">
    <citation type="journal article" date="2018" name="G3 (Bethesda)">
        <title>Phylogenetic and Phylogenomic Definition of Rhizopus Species.</title>
        <authorList>
            <person name="Gryganskyi A.P."/>
            <person name="Golan J."/>
            <person name="Dolatabadi S."/>
            <person name="Mondo S."/>
            <person name="Robb S."/>
            <person name="Idnurm A."/>
            <person name="Muszewska A."/>
            <person name="Steczkiewicz K."/>
            <person name="Masonjones S."/>
            <person name="Liao H.L."/>
            <person name="Gajdeczka M.T."/>
            <person name="Anike F."/>
            <person name="Vuek A."/>
            <person name="Anishchenko I.M."/>
            <person name="Voigt K."/>
            <person name="de Hoog G.S."/>
            <person name="Smith M.E."/>
            <person name="Heitman J."/>
            <person name="Vilgalys R."/>
            <person name="Stajich J.E."/>
        </authorList>
    </citation>
    <scope>NUCLEOTIDE SEQUENCE [LARGE SCALE GENOMIC DNA]</scope>
    <source>
        <strain evidence="3 4">LSU 92-RS-03</strain>
    </source>
</reference>
<dbReference type="PRINTS" id="PR00081">
    <property type="entry name" value="GDHRDH"/>
</dbReference>
<dbReference type="EMBL" id="PJQM01001640">
    <property type="protein sequence ID" value="RCI01843.1"/>
    <property type="molecule type" value="Genomic_DNA"/>
</dbReference>
<keyword evidence="4" id="KW-1185">Reference proteome</keyword>
<sequence>MLLLSSSFVVSLVLYLVIHFIINAKRTTNELVSTRRVPSKSSAFLEACNTELNKTPLPVFIRVYLIGIFETIYIALCQRGLFNASTTKDINEQQVDAIARLFQGNQALAVITGGDSGIGLEICKVLLKAGFRVVIGTRSIETCQKIIEELQSLTGSDKVSCIPLDLTSFRSVRDFVDQVKLIAPKRDIQLLINNAGIMNTPYTVTDDGYESQCQTNYLSPVLLTRLLLPWMNTKQGRVLFASSSTLYAINQLNTNFSYGKYRLNGLDHYAFSKACIGQLVPRLAKTTRVPIYSYHPGTVRTSLFAHTAIFNLAFVSKLFDFIMLSPKEGSQTPLYLCLTKDVGDTGTYWANKRPQALPSVWINGKKNDIETLWNDTLKKCGLEK</sequence>
<accession>A0A367KHY5</accession>
<dbReference type="InterPro" id="IPR002347">
    <property type="entry name" value="SDR_fam"/>
</dbReference>